<proteinExistence type="predicted"/>
<gene>
    <name evidence="3" type="primary">20351448</name>
    <name evidence="2" type="ORF">GGTG_10990</name>
</gene>
<dbReference type="eggNOG" id="ENOG502SP6I">
    <property type="taxonomic scope" value="Eukaryota"/>
</dbReference>
<accession>J3PBW6</accession>
<dbReference type="Pfam" id="PF06985">
    <property type="entry name" value="HET"/>
    <property type="match status" value="1"/>
</dbReference>
<feature type="domain" description="Heterokaryon incompatibility" evidence="1">
    <location>
        <begin position="255"/>
        <end position="401"/>
    </location>
</feature>
<evidence type="ECO:0000313" key="2">
    <source>
        <dbReference type="EMBL" id="EJT71736.1"/>
    </source>
</evidence>
<keyword evidence="4" id="KW-1185">Reference proteome</keyword>
<evidence type="ECO:0000313" key="4">
    <source>
        <dbReference type="Proteomes" id="UP000006039"/>
    </source>
</evidence>
<organism evidence="2">
    <name type="scientific">Gaeumannomyces tritici (strain R3-111a-1)</name>
    <name type="common">Wheat and barley take-all root rot fungus</name>
    <name type="synonym">Gaeumannomyces graminis var. tritici</name>
    <dbReference type="NCBI Taxonomy" id="644352"/>
    <lineage>
        <taxon>Eukaryota</taxon>
        <taxon>Fungi</taxon>
        <taxon>Dikarya</taxon>
        <taxon>Ascomycota</taxon>
        <taxon>Pezizomycotina</taxon>
        <taxon>Sordariomycetes</taxon>
        <taxon>Sordariomycetidae</taxon>
        <taxon>Magnaporthales</taxon>
        <taxon>Magnaporthaceae</taxon>
        <taxon>Gaeumannomyces</taxon>
    </lineage>
</organism>
<dbReference type="PANTHER" id="PTHR33112:SF12">
    <property type="entry name" value="HETEROKARYON INCOMPATIBILITY DOMAIN-CONTAINING PROTEIN"/>
    <property type="match status" value="1"/>
</dbReference>
<dbReference type="OrthoDB" id="2975793at2759"/>
<evidence type="ECO:0000259" key="1">
    <source>
        <dbReference type="Pfam" id="PF06985"/>
    </source>
</evidence>
<reference evidence="2" key="2">
    <citation type="submission" date="2010-07" db="EMBL/GenBank/DDBJ databases">
        <authorList>
            <consortium name="The Broad Institute Genome Sequencing Platform"/>
            <consortium name="Broad Institute Genome Sequencing Center for Infectious Disease"/>
            <person name="Ma L.-J."/>
            <person name="Dead R."/>
            <person name="Young S."/>
            <person name="Zeng Q."/>
            <person name="Koehrsen M."/>
            <person name="Alvarado L."/>
            <person name="Berlin A."/>
            <person name="Chapman S.B."/>
            <person name="Chen Z."/>
            <person name="Freedman E."/>
            <person name="Gellesch M."/>
            <person name="Goldberg J."/>
            <person name="Griggs A."/>
            <person name="Gujja S."/>
            <person name="Heilman E.R."/>
            <person name="Heiman D."/>
            <person name="Hepburn T."/>
            <person name="Howarth C."/>
            <person name="Jen D."/>
            <person name="Larson L."/>
            <person name="Mehta T."/>
            <person name="Neiman D."/>
            <person name="Pearson M."/>
            <person name="Roberts A."/>
            <person name="Saif S."/>
            <person name="Shea T."/>
            <person name="Shenoy N."/>
            <person name="Sisk P."/>
            <person name="Stolte C."/>
            <person name="Sykes S."/>
            <person name="Walk T."/>
            <person name="White J."/>
            <person name="Yandava C."/>
            <person name="Haas B."/>
            <person name="Nusbaum C."/>
            <person name="Birren B."/>
        </authorList>
    </citation>
    <scope>NUCLEOTIDE SEQUENCE</scope>
    <source>
        <strain evidence="2">R3-111a-1</strain>
    </source>
</reference>
<dbReference type="PANTHER" id="PTHR33112">
    <property type="entry name" value="DOMAIN PROTEIN, PUTATIVE-RELATED"/>
    <property type="match status" value="1"/>
</dbReference>
<reference evidence="2" key="3">
    <citation type="submission" date="2010-09" db="EMBL/GenBank/DDBJ databases">
        <title>Annotation of Gaeumannomyces graminis var. tritici R3-111a-1.</title>
        <authorList>
            <consortium name="The Broad Institute Genome Sequencing Platform"/>
            <person name="Ma L.-J."/>
            <person name="Dead R."/>
            <person name="Young S.K."/>
            <person name="Zeng Q."/>
            <person name="Gargeya S."/>
            <person name="Fitzgerald M."/>
            <person name="Haas B."/>
            <person name="Abouelleil A."/>
            <person name="Alvarado L."/>
            <person name="Arachchi H.M."/>
            <person name="Berlin A."/>
            <person name="Brown A."/>
            <person name="Chapman S.B."/>
            <person name="Chen Z."/>
            <person name="Dunbar C."/>
            <person name="Freedman E."/>
            <person name="Gearin G."/>
            <person name="Gellesch M."/>
            <person name="Goldberg J."/>
            <person name="Griggs A."/>
            <person name="Gujja S."/>
            <person name="Heiman D."/>
            <person name="Howarth C."/>
            <person name="Larson L."/>
            <person name="Lui A."/>
            <person name="MacDonald P.J.P."/>
            <person name="Mehta T."/>
            <person name="Montmayeur A."/>
            <person name="Murphy C."/>
            <person name="Neiman D."/>
            <person name="Pearson M."/>
            <person name="Priest M."/>
            <person name="Roberts A."/>
            <person name="Saif S."/>
            <person name="Shea T."/>
            <person name="Shenoy N."/>
            <person name="Sisk P."/>
            <person name="Stolte C."/>
            <person name="Sykes S."/>
            <person name="Yandava C."/>
            <person name="Wortman J."/>
            <person name="Nusbaum C."/>
            <person name="Birren B."/>
        </authorList>
    </citation>
    <scope>NUCLEOTIDE SEQUENCE</scope>
    <source>
        <strain evidence="2">R3-111a-1</strain>
    </source>
</reference>
<sequence>MAFSAREIDGTMHLGNPAYAHLLMVPRGQEMWTKLTRDVDSSSPDASGLCTVCRKVDFYELAFGLGCGCHQQERSQLRSTALVPVRKQNQTSDSGNGLAAMFMTYEIGTLRGVARNAGTCHGCDLILSAARYGVDPTDEKSLDHEVCIHHDELAAIIVGNWFGGSLALVDSPKKLGHARILPPLRGKTVARVWEPRVAREVHPEIDVGLIRNWMRHCDTTHGADCAKMQLGEAAKMRCIDVQEYRITAVTSEEKYLALSYVWGTAGQPCLRTENLKEYSEPQGLREVALPRTIREAIELTAALGERYLWVDSLCIVQNDPIDKNQQLSIMDAIYSVASVVLIAASGADCWAGLPGVASNPRTLVPQCIRTVNGNRLAVVAPSLVKAIKHSQWNTRGWTYQEAKLARRTLVFTDRLVYWACQVDSWREDLELARDHDGDGDSGSNGRACRACPTAPPRCPVDSQNSFSTVDPDGVVKCPIDSYCEMVANFSRRRFTNQGDALWAFSGMLKSFARGMPNVHIWGLPLQELDIAMVWQEHHLCPCPHPRRQRCEVAAKNGVVRTLPFPSWSWLSWQAAIRYDEHLCDTIASEVEWHDPVDAPDAFWDIPPRKASGEAGTDGALDGSASSPKDMSYGLLKLTASVGKITVRQQVQWRNQDGSKAQGDYYCIATMHSASDEPLGKVWLLESYFGGLKERQADVVLLSTNLGVDEEQLKRMETNHDHSLDVERSPQSQNVMFIREENGITYRVGLAKIAKGAWETCQSSRRTLVLG</sequence>
<reference evidence="3" key="4">
    <citation type="journal article" date="2015" name="G3 (Bethesda)">
        <title>Genome sequences of three phytopathogenic species of the Magnaporthaceae family of fungi.</title>
        <authorList>
            <person name="Okagaki L.H."/>
            <person name="Nunes C.C."/>
            <person name="Sailsbery J."/>
            <person name="Clay B."/>
            <person name="Brown D."/>
            <person name="John T."/>
            <person name="Oh Y."/>
            <person name="Young N."/>
            <person name="Fitzgerald M."/>
            <person name="Haas B.J."/>
            <person name="Zeng Q."/>
            <person name="Young S."/>
            <person name="Adiconis X."/>
            <person name="Fan L."/>
            <person name="Levin J.Z."/>
            <person name="Mitchell T.K."/>
            <person name="Okubara P.A."/>
            <person name="Farman M.L."/>
            <person name="Kohn L.M."/>
            <person name="Birren B."/>
            <person name="Ma L.-J."/>
            <person name="Dean R.A."/>
        </authorList>
    </citation>
    <scope>NUCLEOTIDE SEQUENCE</scope>
    <source>
        <strain evidence="3">R3-111a-1</strain>
    </source>
</reference>
<protein>
    <recommendedName>
        <fullName evidence="1">Heterokaryon incompatibility domain-containing protein</fullName>
    </recommendedName>
</protein>
<dbReference type="InterPro" id="IPR010730">
    <property type="entry name" value="HET"/>
</dbReference>
<dbReference type="STRING" id="644352.J3PBW6"/>
<reference evidence="4" key="1">
    <citation type="submission" date="2010-07" db="EMBL/GenBank/DDBJ databases">
        <title>The genome sequence of Gaeumannomyces graminis var. tritici strain R3-111a-1.</title>
        <authorList>
            <consortium name="The Broad Institute Genome Sequencing Platform"/>
            <person name="Ma L.-J."/>
            <person name="Dead R."/>
            <person name="Young S."/>
            <person name="Zeng Q."/>
            <person name="Koehrsen M."/>
            <person name="Alvarado L."/>
            <person name="Berlin A."/>
            <person name="Chapman S.B."/>
            <person name="Chen Z."/>
            <person name="Freedman E."/>
            <person name="Gellesch M."/>
            <person name="Goldberg J."/>
            <person name="Griggs A."/>
            <person name="Gujja S."/>
            <person name="Heilman E.R."/>
            <person name="Heiman D."/>
            <person name="Hepburn T."/>
            <person name="Howarth C."/>
            <person name="Jen D."/>
            <person name="Larson L."/>
            <person name="Mehta T."/>
            <person name="Neiman D."/>
            <person name="Pearson M."/>
            <person name="Roberts A."/>
            <person name="Saif S."/>
            <person name="Shea T."/>
            <person name="Shenoy N."/>
            <person name="Sisk P."/>
            <person name="Stolte C."/>
            <person name="Sykes S."/>
            <person name="Walk T."/>
            <person name="White J."/>
            <person name="Yandava C."/>
            <person name="Haas B."/>
            <person name="Nusbaum C."/>
            <person name="Birren B."/>
        </authorList>
    </citation>
    <scope>NUCLEOTIDE SEQUENCE [LARGE SCALE GENOMIC DNA]</scope>
    <source>
        <strain evidence="4">R3-111a-1</strain>
    </source>
</reference>
<dbReference type="AlphaFoldDB" id="J3PBW6"/>
<evidence type="ECO:0000313" key="3">
    <source>
        <dbReference type="EnsemblFungi" id="EJT71736"/>
    </source>
</evidence>
<dbReference type="EnsemblFungi" id="EJT71736">
    <property type="protein sequence ID" value="EJT71736"/>
    <property type="gene ID" value="GGTG_10990"/>
</dbReference>
<dbReference type="RefSeq" id="XP_009227133.1">
    <property type="nucleotide sequence ID" value="XM_009228869.1"/>
</dbReference>
<reference evidence="3" key="5">
    <citation type="submission" date="2018-04" db="UniProtKB">
        <authorList>
            <consortium name="EnsemblFungi"/>
        </authorList>
    </citation>
    <scope>IDENTIFICATION</scope>
    <source>
        <strain evidence="3">R3-111a-1</strain>
    </source>
</reference>
<dbReference type="GeneID" id="20351448"/>
<dbReference type="HOGENOM" id="CLU_003953_5_1_1"/>
<dbReference type="EMBL" id="GL385400">
    <property type="protein sequence ID" value="EJT71736.1"/>
    <property type="molecule type" value="Genomic_DNA"/>
</dbReference>
<dbReference type="VEuPathDB" id="FungiDB:GGTG_10990"/>
<dbReference type="Proteomes" id="UP000006039">
    <property type="component" value="Unassembled WGS sequence"/>
</dbReference>
<name>J3PBW6_GAET3</name>